<evidence type="ECO:0000259" key="3">
    <source>
        <dbReference type="PROSITE" id="PS50089"/>
    </source>
</evidence>
<evidence type="ECO:0000256" key="2">
    <source>
        <dbReference type="SAM" id="Coils"/>
    </source>
</evidence>
<protein>
    <recommendedName>
        <fullName evidence="3">RING-type domain-containing protein</fullName>
    </recommendedName>
</protein>
<dbReference type="SMART" id="SM00184">
    <property type="entry name" value="RING"/>
    <property type="match status" value="1"/>
</dbReference>
<dbReference type="Pfam" id="PF13920">
    <property type="entry name" value="zf-C3HC4_3"/>
    <property type="match status" value="1"/>
</dbReference>
<dbReference type="SUPFAM" id="SSF57850">
    <property type="entry name" value="RING/U-box"/>
    <property type="match status" value="1"/>
</dbReference>
<evidence type="ECO:0000313" key="4">
    <source>
        <dbReference type="EMBL" id="CAK9269597.1"/>
    </source>
</evidence>
<gene>
    <name evidence="4" type="ORF">CSSPJE1EN1_LOCUS15075</name>
</gene>
<evidence type="ECO:0000256" key="1">
    <source>
        <dbReference type="PROSITE-ProRule" id="PRU00175"/>
    </source>
</evidence>
<evidence type="ECO:0000313" key="5">
    <source>
        <dbReference type="Proteomes" id="UP001497444"/>
    </source>
</evidence>
<keyword evidence="1" id="KW-0862">Zinc</keyword>
<keyword evidence="1" id="KW-0479">Metal-binding</keyword>
<reference evidence="4 5" key="1">
    <citation type="submission" date="2024-02" db="EMBL/GenBank/DDBJ databases">
        <authorList>
            <consortium name="ELIXIR-Norway"/>
            <consortium name="Elixir Norway"/>
        </authorList>
    </citation>
    <scope>NUCLEOTIDE SEQUENCE [LARGE SCALE GENOMIC DNA]</scope>
</reference>
<sequence length="184" mass="20678">METIDGETELLESLVQAAHAEEKLHKEKRLLQREAKKLADENKILAVQLKAAMKEVNDLNNQAKKCIQEKLDIKKQLRADNALFQKELEITLRNEQAAAARDCDSSSQVVPRFECSICFEQVEGGYSRKKGKRSGGVELKQRACFRPCNHAGACTECAVDIWDKTNKCPFCETKLSGKPAAIHF</sequence>
<dbReference type="Proteomes" id="UP001497444">
    <property type="component" value="Chromosome 2"/>
</dbReference>
<name>A0ABP0WT49_9BRYO</name>
<dbReference type="InterPro" id="IPR013083">
    <property type="entry name" value="Znf_RING/FYVE/PHD"/>
</dbReference>
<keyword evidence="2" id="KW-0175">Coiled coil</keyword>
<keyword evidence="5" id="KW-1185">Reference proteome</keyword>
<keyword evidence="1" id="KW-0863">Zinc-finger</keyword>
<dbReference type="Gene3D" id="3.30.40.10">
    <property type="entry name" value="Zinc/RING finger domain, C3HC4 (zinc finger)"/>
    <property type="match status" value="1"/>
</dbReference>
<feature type="coiled-coil region" evidence="2">
    <location>
        <begin position="17"/>
        <end position="76"/>
    </location>
</feature>
<proteinExistence type="predicted"/>
<dbReference type="EMBL" id="OZ020097">
    <property type="protein sequence ID" value="CAK9269597.1"/>
    <property type="molecule type" value="Genomic_DNA"/>
</dbReference>
<organism evidence="4 5">
    <name type="scientific">Sphagnum jensenii</name>
    <dbReference type="NCBI Taxonomy" id="128206"/>
    <lineage>
        <taxon>Eukaryota</taxon>
        <taxon>Viridiplantae</taxon>
        <taxon>Streptophyta</taxon>
        <taxon>Embryophyta</taxon>
        <taxon>Bryophyta</taxon>
        <taxon>Sphagnophytina</taxon>
        <taxon>Sphagnopsida</taxon>
        <taxon>Sphagnales</taxon>
        <taxon>Sphagnaceae</taxon>
        <taxon>Sphagnum</taxon>
    </lineage>
</organism>
<dbReference type="InterPro" id="IPR001841">
    <property type="entry name" value="Znf_RING"/>
</dbReference>
<accession>A0ABP0WT49</accession>
<dbReference type="PROSITE" id="PS50089">
    <property type="entry name" value="ZF_RING_2"/>
    <property type="match status" value="1"/>
</dbReference>
<feature type="domain" description="RING-type" evidence="3">
    <location>
        <begin position="115"/>
        <end position="172"/>
    </location>
</feature>